<keyword evidence="2" id="KW-1185">Reference proteome</keyword>
<dbReference type="AlphaFoldDB" id="A0A6B3R1F9"/>
<reference evidence="1 2" key="1">
    <citation type="submission" date="2020-02" db="EMBL/GenBank/DDBJ databases">
        <title>Flavobacteriaceae Psychroflexus bacterium YR1-1, complete genome.</title>
        <authorList>
            <person name="Li Y."/>
            <person name="Wu S."/>
        </authorList>
    </citation>
    <scope>NUCLEOTIDE SEQUENCE [LARGE SCALE GENOMIC DNA]</scope>
    <source>
        <strain evidence="1 2">YR1-1</strain>
    </source>
</reference>
<protein>
    <submittedName>
        <fullName evidence="1">Uncharacterized protein</fullName>
    </submittedName>
</protein>
<sequence>MKYAVLFCLIILSCTDDRPLNYEDLEARPVFEFNVFQTRYSASLINAGNQSVPVPNSLRDFVDLDFFNEDFNENLVSLEFKFLAENSIDRIQQLDFIFYDANARETFRISEPIAAGAEGNPSTQEFSVVLNPLEIAQITSSVRAELLINQASSATNSGEMRLECIVEAGYLFSAE</sequence>
<comment type="caution">
    <text evidence="1">The sequence shown here is derived from an EMBL/GenBank/DDBJ whole genome shotgun (WGS) entry which is preliminary data.</text>
</comment>
<evidence type="ECO:0000313" key="2">
    <source>
        <dbReference type="Proteomes" id="UP000478505"/>
    </source>
</evidence>
<proteinExistence type="predicted"/>
<accession>A0A6B3R1F9</accession>
<gene>
    <name evidence="1" type="ORF">G3567_10015</name>
</gene>
<dbReference type="EMBL" id="JAAIKD010000005">
    <property type="protein sequence ID" value="NEV94476.1"/>
    <property type="molecule type" value="Genomic_DNA"/>
</dbReference>
<name>A0A6B3R1F9_9FLAO</name>
<evidence type="ECO:0000313" key="1">
    <source>
        <dbReference type="EMBL" id="NEV94476.1"/>
    </source>
</evidence>
<dbReference type="RefSeq" id="WP_164005196.1">
    <property type="nucleotide sequence ID" value="NZ_JAAIKD010000005.1"/>
</dbReference>
<dbReference type="Proteomes" id="UP000478505">
    <property type="component" value="Unassembled WGS sequence"/>
</dbReference>
<organism evidence="1 2">
    <name type="scientific">Psychroflexus aurantiacus</name>
    <dbReference type="NCBI Taxonomy" id="2709310"/>
    <lineage>
        <taxon>Bacteria</taxon>
        <taxon>Pseudomonadati</taxon>
        <taxon>Bacteroidota</taxon>
        <taxon>Flavobacteriia</taxon>
        <taxon>Flavobacteriales</taxon>
        <taxon>Flavobacteriaceae</taxon>
        <taxon>Psychroflexus</taxon>
    </lineage>
</organism>